<feature type="compositionally biased region" description="Polar residues" evidence="1">
    <location>
        <begin position="266"/>
        <end position="276"/>
    </location>
</feature>
<dbReference type="PANTHER" id="PTHR38248:SF2">
    <property type="entry name" value="FUNK1 11"/>
    <property type="match status" value="1"/>
</dbReference>
<gene>
    <name evidence="3" type="ORF">R3P38DRAFT_3119258</name>
</gene>
<sequence length="721" mass="80414">MVTTTPEKHTIPAAAAAESGLHSTPLARGMAASGEHASDQRSRLPQNMALMQEDLEHGHNNVDFCALLQALCPEFPRVLESSKSMMGEIASVAEPDLKAYCEASNEKKRYIPFINVVNVIKEHFRGVQCPNKLPQPAAPEELIFVCNDPRRIDSAALKKSGTKKTSPDCIIIRVETFVNMLQDSDVSADESFETLRVTASKQLKGSTLRWSDILASVEFKYGRKIGGYVLGEPEITGLSAANLAGGSKRSREESRDSPSLKRSKTETNSTSHVQGETRTELILNAEQQCGFYALERLRAGPFISHTITILLQDRHLSVQYYDAQGRIASKSTDFIQNFDIFIAFICVLDRFDAQDWGSLTTPDPLFSFEFDTTSDQVGRPFAIRGRRTFACPTKNIHPAKDEPALLFLKTSWSEDRRMTKEYDILTEARQRADRHLPDSIIGFVTDCLPICIKAGTLALTSTRAVRQQLGIPTDGSRSLVWMVSKQLSEFNYRDHLDEPERLWRMIWKILRCHNLLWRVGVSHGDISLSNLMIDVARKPHGQSSATEQDDDGDPWIILSDYDLGALMAIGDESPPQMGFERTGTLPFLSTELLSNPSGNIPRKYAHDLESFAFVLLWIARGGFPPAAIGGALDAVRDAKVGLVLEDVLRSRPENESRLQNLSQSWAFLREWFRQIMSRKIMDTPTPDMSGALGELKEALTRSHTASPIDLGWMDCILIADV</sequence>
<evidence type="ECO:0000313" key="4">
    <source>
        <dbReference type="Proteomes" id="UP001362999"/>
    </source>
</evidence>
<feature type="domain" description="Fungal-type protein kinase" evidence="2">
    <location>
        <begin position="497"/>
        <end position="618"/>
    </location>
</feature>
<dbReference type="InterPro" id="IPR011009">
    <property type="entry name" value="Kinase-like_dom_sf"/>
</dbReference>
<evidence type="ECO:0000259" key="2">
    <source>
        <dbReference type="Pfam" id="PF17667"/>
    </source>
</evidence>
<dbReference type="InterPro" id="IPR040976">
    <property type="entry name" value="Pkinase_fungal"/>
</dbReference>
<dbReference type="AlphaFoldDB" id="A0AAV9ZDP9"/>
<feature type="compositionally biased region" description="Basic and acidic residues" evidence="1">
    <location>
        <begin position="1"/>
        <end position="10"/>
    </location>
</feature>
<evidence type="ECO:0000313" key="3">
    <source>
        <dbReference type="EMBL" id="KAK6978264.1"/>
    </source>
</evidence>
<dbReference type="Gene3D" id="1.10.510.10">
    <property type="entry name" value="Transferase(Phosphotransferase) domain 1"/>
    <property type="match status" value="1"/>
</dbReference>
<feature type="region of interest" description="Disordered" evidence="1">
    <location>
        <begin position="1"/>
        <end position="22"/>
    </location>
</feature>
<keyword evidence="4" id="KW-1185">Reference proteome</keyword>
<name>A0AAV9ZDP9_9AGAR</name>
<feature type="compositionally biased region" description="Basic and acidic residues" evidence="1">
    <location>
        <begin position="249"/>
        <end position="265"/>
    </location>
</feature>
<dbReference type="Pfam" id="PF17667">
    <property type="entry name" value="Pkinase_fungal"/>
    <property type="match status" value="1"/>
</dbReference>
<dbReference type="PANTHER" id="PTHR38248">
    <property type="entry name" value="FUNK1 6"/>
    <property type="match status" value="1"/>
</dbReference>
<evidence type="ECO:0000256" key="1">
    <source>
        <dbReference type="SAM" id="MobiDB-lite"/>
    </source>
</evidence>
<dbReference type="Proteomes" id="UP001362999">
    <property type="component" value="Unassembled WGS sequence"/>
</dbReference>
<organism evidence="3 4">
    <name type="scientific">Favolaschia claudopus</name>
    <dbReference type="NCBI Taxonomy" id="2862362"/>
    <lineage>
        <taxon>Eukaryota</taxon>
        <taxon>Fungi</taxon>
        <taxon>Dikarya</taxon>
        <taxon>Basidiomycota</taxon>
        <taxon>Agaricomycotina</taxon>
        <taxon>Agaricomycetes</taxon>
        <taxon>Agaricomycetidae</taxon>
        <taxon>Agaricales</taxon>
        <taxon>Marasmiineae</taxon>
        <taxon>Mycenaceae</taxon>
        <taxon>Favolaschia</taxon>
    </lineage>
</organism>
<dbReference type="SUPFAM" id="SSF56112">
    <property type="entry name" value="Protein kinase-like (PK-like)"/>
    <property type="match status" value="1"/>
</dbReference>
<protein>
    <recommendedName>
        <fullName evidence="2">Fungal-type protein kinase domain-containing protein</fullName>
    </recommendedName>
</protein>
<dbReference type="EMBL" id="JAWWNJ010000160">
    <property type="protein sequence ID" value="KAK6978264.1"/>
    <property type="molecule type" value="Genomic_DNA"/>
</dbReference>
<feature type="region of interest" description="Disordered" evidence="1">
    <location>
        <begin position="241"/>
        <end position="277"/>
    </location>
</feature>
<comment type="caution">
    <text evidence="3">The sequence shown here is derived from an EMBL/GenBank/DDBJ whole genome shotgun (WGS) entry which is preliminary data.</text>
</comment>
<reference evidence="3 4" key="1">
    <citation type="journal article" date="2024" name="J Genomics">
        <title>Draft genome sequencing and assembly of Favolaschia claudopus CIRM-BRFM 2984 isolated from oak limbs.</title>
        <authorList>
            <person name="Navarro D."/>
            <person name="Drula E."/>
            <person name="Chaduli D."/>
            <person name="Cazenave R."/>
            <person name="Ahrendt S."/>
            <person name="Wang J."/>
            <person name="Lipzen A."/>
            <person name="Daum C."/>
            <person name="Barry K."/>
            <person name="Grigoriev I.V."/>
            <person name="Favel A."/>
            <person name="Rosso M.N."/>
            <person name="Martin F."/>
        </authorList>
    </citation>
    <scope>NUCLEOTIDE SEQUENCE [LARGE SCALE GENOMIC DNA]</scope>
    <source>
        <strain evidence="3 4">CIRM-BRFM 2984</strain>
    </source>
</reference>
<proteinExistence type="predicted"/>
<accession>A0AAV9ZDP9</accession>